<gene>
    <name evidence="1" type="ORF">H2198_003633</name>
</gene>
<comment type="caution">
    <text evidence="1">The sequence shown here is derived from an EMBL/GenBank/DDBJ whole genome shotgun (WGS) entry which is preliminary data.</text>
</comment>
<dbReference type="EMBL" id="JAPDRQ010000050">
    <property type="protein sequence ID" value="KAJ9658481.1"/>
    <property type="molecule type" value="Genomic_DNA"/>
</dbReference>
<protein>
    <submittedName>
        <fullName evidence="1">Uncharacterized protein</fullName>
    </submittedName>
</protein>
<evidence type="ECO:0000313" key="2">
    <source>
        <dbReference type="Proteomes" id="UP001172386"/>
    </source>
</evidence>
<proteinExistence type="predicted"/>
<dbReference type="Proteomes" id="UP001172386">
    <property type="component" value="Unassembled WGS sequence"/>
</dbReference>
<feature type="non-terminal residue" evidence="1">
    <location>
        <position position="60"/>
    </location>
</feature>
<name>A0ACC3AAQ9_9EURO</name>
<organism evidence="1 2">
    <name type="scientific">Neophaeococcomyces mojaviensis</name>
    <dbReference type="NCBI Taxonomy" id="3383035"/>
    <lineage>
        <taxon>Eukaryota</taxon>
        <taxon>Fungi</taxon>
        <taxon>Dikarya</taxon>
        <taxon>Ascomycota</taxon>
        <taxon>Pezizomycotina</taxon>
        <taxon>Eurotiomycetes</taxon>
        <taxon>Chaetothyriomycetidae</taxon>
        <taxon>Chaetothyriales</taxon>
        <taxon>Chaetothyriales incertae sedis</taxon>
        <taxon>Neophaeococcomyces</taxon>
    </lineage>
</organism>
<sequence length="60" mass="6592">MANLPDLEPVVGRSSTHHGIALWPAPSQDPRDPLRWPRWLKLLAIISTAICNFTANFAGA</sequence>
<accession>A0ACC3AAQ9</accession>
<evidence type="ECO:0000313" key="1">
    <source>
        <dbReference type="EMBL" id="KAJ9658481.1"/>
    </source>
</evidence>
<reference evidence="1" key="1">
    <citation type="submission" date="2022-10" db="EMBL/GenBank/DDBJ databases">
        <title>Culturing micro-colonial fungi from biological soil crusts in the Mojave desert and describing Neophaeococcomyces mojavensis, and introducing the new genera and species Taxawa tesnikishii.</title>
        <authorList>
            <person name="Kurbessoian T."/>
            <person name="Stajich J.E."/>
        </authorList>
    </citation>
    <scope>NUCLEOTIDE SEQUENCE</scope>
    <source>
        <strain evidence="1">JES_112</strain>
    </source>
</reference>
<keyword evidence="2" id="KW-1185">Reference proteome</keyword>